<dbReference type="InterPro" id="IPR014284">
    <property type="entry name" value="RNA_pol_sigma-70_dom"/>
</dbReference>
<dbReference type="InterPro" id="IPR000943">
    <property type="entry name" value="RNA_pol_sigma70"/>
</dbReference>
<dbReference type="PANTHER" id="PTHR30603:SF60">
    <property type="entry name" value="RNA POLYMERASE SIGMA FACTOR RPOD"/>
    <property type="match status" value="1"/>
</dbReference>
<evidence type="ECO:0000256" key="5">
    <source>
        <dbReference type="ARBA" id="ARBA00023163"/>
    </source>
</evidence>
<proteinExistence type="inferred from homology"/>
<dbReference type="InterPro" id="IPR007624">
    <property type="entry name" value="RNA_pol_sigma70_r3"/>
</dbReference>
<dbReference type="NCBIfam" id="TIGR02937">
    <property type="entry name" value="sigma70-ECF"/>
    <property type="match status" value="1"/>
</dbReference>
<dbReference type="PANTHER" id="PTHR30603">
    <property type="entry name" value="RNA POLYMERASE SIGMA FACTOR RPO"/>
    <property type="match status" value="1"/>
</dbReference>
<dbReference type="SUPFAM" id="SSF88659">
    <property type="entry name" value="Sigma3 and sigma4 domains of RNA polymerase sigma factors"/>
    <property type="match status" value="2"/>
</dbReference>
<dbReference type="FunFam" id="1.10.601.10:FF:000001">
    <property type="entry name" value="RNA polymerase sigma factor SigA"/>
    <property type="match status" value="1"/>
</dbReference>
<dbReference type="Pfam" id="PF04545">
    <property type="entry name" value="Sigma70_r4"/>
    <property type="match status" value="1"/>
</dbReference>
<dbReference type="Pfam" id="PF04539">
    <property type="entry name" value="Sigma70_r3"/>
    <property type="match status" value="1"/>
</dbReference>
<dbReference type="InterPro" id="IPR013324">
    <property type="entry name" value="RNA_pol_sigma_r3/r4-like"/>
</dbReference>
<feature type="domain" description="RNA polymerase sigma-70" evidence="8">
    <location>
        <begin position="275"/>
        <end position="301"/>
    </location>
</feature>
<name>A0A8J3R8F9_9ACTN</name>
<dbReference type="InterPro" id="IPR007627">
    <property type="entry name" value="RNA_pol_sigma70_r2"/>
</dbReference>
<comment type="caution">
    <text evidence="9">The sequence shown here is derived from an EMBL/GenBank/DDBJ whole genome shotgun (WGS) entry which is preliminary data.</text>
</comment>
<dbReference type="RefSeq" id="WP_204009786.1">
    <property type="nucleotide sequence ID" value="NZ_BOOG01000003.1"/>
</dbReference>
<dbReference type="EMBL" id="BOOG01000003">
    <property type="protein sequence ID" value="GIH67948.1"/>
    <property type="molecule type" value="Genomic_DNA"/>
</dbReference>
<evidence type="ECO:0000256" key="2">
    <source>
        <dbReference type="ARBA" id="ARBA00023015"/>
    </source>
</evidence>
<dbReference type="PROSITE" id="PS00715">
    <property type="entry name" value="SIGMA70_1"/>
    <property type="match status" value="1"/>
</dbReference>
<reference evidence="9" key="1">
    <citation type="submission" date="2021-01" db="EMBL/GenBank/DDBJ databases">
        <title>Whole genome shotgun sequence of Sphaerimonospora thailandensis NBRC 107569.</title>
        <authorList>
            <person name="Komaki H."/>
            <person name="Tamura T."/>
        </authorList>
    </citation>
    <scope>NUCLEOTIDE SEQUENCE</scope>
    <source>
        <strain evidence="9">NBRC 107569</strain>
    </source>
</reference>
<protein>
    <recommendedName>
        <fullName evidence="6">RNA polymerase sigma factor</fullName>
    </recommendedName>
</protein>
<keyword evidence="3 6" id="KW-0731">Sigma factor</keyword>
<dbReference type="Gene3D" id="1.10.10.10">
    <property type="entry name" value="Winged helix-like DNA-binding domain superfamily/Winged helix DNA-binding domain"/>
    <property type="match status" value="2"/>
</dbReference>
<dbReference type="AlphaFoldDB" id="A0A8J3R8F9"/>
<evidence type="ECO:0000259" key="7">
    <source>
        <dbReference type="PROSITE" id="PS00715"/>
    </source>
</evidence>
<evidence type="ECO:0000313" key="9">
    <source>
        <dbReference type="EMBL" id="GIH67948.1"/>
    </source>
</evidence>
<accession>A0A8J3R8F9</accession>
<keyword evidence="10" id="KW-1185">Reference proteome</keyword>
<keyword evidence="2 6" id="KW-0805">Transcription regulation</keyword>
<dbReference type="InterPro" id="IPR050239">
    <property type="entry name" value="Sigma-70_RNA_pol_init_factors"/>
</dbReference>
<evidence type="ECO:0000256" key="4">
    <source>
        <dbReference type="ARBA" id="ARBA00023125"/>
    </source>
</evidence>
<dbReference type="Gene3D" id="1.10.601.10">
    <property type="entry name" value="RNA Polymerase Primary Sigma Factor"/>
    <property type="match status" value="2"/>
</dbReference>
<dbReference type="GO" id="GO:0003677">
    <property type="term" value="F:DNA binding"/>
    <property type="evidence" value="ECO:0007669"/>
    <property type="project" value="UniProtKB-KW"/>
</dbReference>
<gene>
    <name evidence="9" type="primary">hrdC</name>
    <name evidence="9" type="ORF">Mth01_02010</name>
</gene>
<dbReference type="CDD" id="cd06171">
    <property type="entry name" value="Sigma70_r4"/>
    <property type="match status" value="1"/>
</dbReference>
<keyword evidence="5 6" id="KW-0804">Transcription</keyword>
<evidence type="ECO:0000256" key="3">
    <source>
        <dbReference type="ARBA" id="ARBA00023082"/>
    </source>
</evidence>
<comment type="function">
    <text evidence="6">Sigma factors are initiation factors that promote the attachment of RNA polymerase to specific initiation sites and are then released.</text>
</comment>
<comment type="similarity">
    <text evidence="1 6">Belongs to the sigma-70 factor family.</text>
</comment>
<dbReference type="GO" id="GO:0016987">
    <property type="term" value="F:sigma factor activity"/>
    <property type="evidence" value="ECO:0007669"/>
    <property type="project" value="UniProtKB-KW"/>
</dbReference>
<keyword evidence="4 6" id="KW-0238">DNA-binding</keyword>
<dbReference type="SUPFAM" id="SSF88946">
    <property type="entry name" value="Sigma2 domain of RNA polymerase sigma factors"/>
    <property type="match status" value="1"/>
</dbReference>
<evidence type="ECO:0000259" key="8">
    <source>
        <dbReference type="PROSITE" id="PS00716"/>
    </source>
</evidence>
<dbReference type="Pfam" id="PF04542">
    <property type="entry name" value="Sigma70_r2"/>
    <property type="match status" value="1"/>
</dbReference>
<evidence type="ECO:0000313" key="10">
    <source>
        <dbReference type="Proteomes" id="UP000610966"/>
    </source>
</evidence>
<sequence length="315" mass="35536">MGRAEPYEPYDELDLLGQYLQQIGQTPLLTAGQEVDLAKRIEAGVYARHLLDENATAGDGLDAERRADLEAAAADGERAKDHMLRANLRLVVAAAKKYYHRGWPMLDLIQEGNLGLIHAVEKFDYAKGYKFSTYAMWWIRQAIDRGLADKSRVVRLPLHVVDQVTKVNRLERELETRLGREPTDAELAEAAGLTMAELHDLHRISRDIVSLDTPLDDEETRVGDLIADARVAPASELLEQRALAEELRALVDRLPEREALIVSLRYGLSDGKTHTFQEIGDRIGLTRERVRQLERQALGTLRRPERIQPLLAWAG</sequence>
<evidence type="ECO:0000256" key="6">
    <source>
        <dbReference type="RuleBase" id="RU362124"/>
    </source>
</evidence>
<dbReference type="PROSITE" id="PS00716">
    <property type="entry name" value="SIGMA70_2"/>
    <property type="match status" value="1"/>
</dbReference>
<dbReference type="Proteomes" id="UP000610966">
    <property type="component" value="Unassembled WGS sequence"/>
</dbReference>
<dbReference type="InterPro" id="IPR036388">
    <property type="entry name" value="WH-like_DNA-bd_sf"/>
</dbReference>
<dbReference type="InterPro" id="IPR013325">
    <property type="entry name" value="RNA_pol_sigma_r2"/>
</dbReference>
<feature type="domain" description="RNA polymerase sigma-70" evidence="7">
    <location>
        <begin position="107"/>
        <end position="120"/>
    </location>
</feature>
<dbReference type="InterPro" id="IPR009042">
    <property type="entry name" value="RNA_pol_sigma70_r1_2"/>
</dbReference>
<organism evidence="9 10">
    <name type="scientific">Sphaerimonospora thailandensis</name>
    <dbReference type="NCBI Taxonomy" id="795644"/>
    <lineage>
        <taxon>Bacteria</taxon>
        <taxon>Bacillati</taxon>
        <taxon>Actinomycetota</taxon>
        <taxon>Actinomycetes</taxon>
        <taxon>Streptosporangiales</taxon>
        <taxon>Streptosporangiaceae</taxon>
        <taxon>Sphaerimonospora</taxon>
    </lineage>
</organism>
<dbReference type="PRINTS" id="PR00046">
    <property type="entry name" value="SIGMA70FCT"/>
</dbReference>
<dbReference type="Pfam" id="PF00140">
    <property type="entry name" value="Sigma70_r1_2"/>
    <property type="match status" value="1"/>
</dbReference>
<dbReference type="GO" id="GO:0006352">
    <property type="term" value="P:DNA-templated transcription initiation"/>
    <property type="evidence" value="ECO:0007669"/>
    <property type="project" value="InterPro"/>
</dbReference>
<evidence type="ECO:0000256" key="1">
    <source>
        <dbReference type="ARBA" id="ARBA00007788"/>
    </source>
</evidence>
<dbReference type="InterPro" id="IPR007630">
    <property type="entry name" value="RNA_pol_sigma70_r4"/>
</dbReference>